<dbReference type="AlphaFoldDB" id="A0A845DSI7"/>
<evidence type="ECO:0000313" key="1">
    <source>
        <dbReference type="EMBL" id="MYL19322.1"/>
    </source>
</evidence>
<dbReference type="Pfam" id="PF04439">
    <property type="entry name" value="Adenyl_transf"/>
    <property type="match status" value="1"/>
</dbReference>
<organism evidence="1 2">
    <name type="scientific">Halobacillus litoralis</name>
    <dbReference type="NCBI Taxonomy" id="45668"/>
    <lineage>
        <taxon>Bacteria</taxon>
        <taxon>Bacillati</taxon>
        <taxon>Bacillota</taxon>
        <taxon>Bacilli</taxon>
        <taxon>Bacillales</taxon>
        <taxon>Bacillaceae</taxon>
        <taxon>Halobacillus</taxon>
    </lineage>
</organism>
<dbReference type="Proteomes" id="UP000460949">
    <property type="component" value="Unassembled WGS sequence"/>
</dbReference>
<comment type="caution">
    <text evidence="1">The sequence shown here is derived from an EMBL/GenBank/DDBJ whole genome shotgun (WGS) entry which is preliminary data.</text>
</comment>
<protein>
    <submittedName>
        <fullName evidence="1">Uncharacterized protein</fullName>
    </submittedName>
</protein>
<evidence type="ECO:0000313" key="2">
    <source>
        <dbReference type="Proteomes" id="UP000460949"/>
    </source>
</evidence>
<reference evidence="1 2" key="1">
    <citation type="submission" date="2019-11" db="EMBL/GenBank/DDBJ databases">
        <title>Genome sequences of 17 halophilic strains isolated from different environments.</title>
        <authorList>
            <person name="Furrow R.E."/>
        </authorList>
    </citation>
    <scope>NUCLEOTIDE SEQUENCE [LARGE SCALE GENOMIC DNA]</scope>
    <source>
        <strain evidence="1 2">22511_23_Filter</strain>
    </source>
</reference>
<accession>A0A845DSI7</accession>
<dbReference type="OrthoDB" id="9776406at2"/>
<sequence>MDVFGERLIIQISDQYPFYYGNGRRGRSANFMQFTDGTRIDLPPASMSLLKPSKV</sequence>
<gene>
    <name evidence="1" type="ORF">GLW04_05425</name>
</gene>
<dbReference type="EMBL" id="WMET01000001">
    <property type="protein sequence ID" value="MYL19322.1"/>
    <property type="molecule type" value="Genomic_DNA"/>
</dbReference>
<proteinExistence type="predicted"/>
<dbReference type="InterPro" id="IPR007530">
    <property type="entry name" value="Aminoglycoside_adenylylTfrase"/>
</dbReference>
<name>A0A845DSI7_9BACI</name>